<keyword evidence="3" id="KW-1185">Reference proteome</keyword>
<sequence precursor="true">MLRTLRFIPVFVLSLSIGAAAQDAPLTYFSKDVDIVLRLNEPDKTVESVVALVDAVQPGLGEMARAAVVENLGRAISNRTLTGVDMTRSWYITVHSQGRAEPLVVFAIPAIETGDLVGALGDTMQTRVEGDWVFYTDKGDLPEPATGDDSIHAAMAEPIAKVLAQGELGIFVNANHLTQVYSEEIETGYEEVLEQLNNLRFAIPQNSGVNIGPVIEMYGTMVESFFQAVRDADALSIAVSVDQKGIRFEELAEFRSGTDSAKFLEDLPTSPIAELSKLPKGAAAYYGLNNGVKDLTRWGVGLSAGMSEDPESREKIDAVIEQLDDVEMGSMAASVTIGDASDGMIQATGIGHAEPMDKFKTYMRESIVAMSDIEFPGVTQTSTIDEDGETFGDYTADVIKIVQEYDPSQPGIEMQEQFQKVMFGSEGIQSRVVYLDNAYLSIMGGGKEGAEQFLKNYQSGRENGLAENRANLMEEVNAILFVDVASGTAGILKAVSTVEGLPPMPFDVQTIDNLYLTQSYIGTALAAEGRSARCRTDLPVAQMQNIAKLVMLFAPLAAGQQF</sequence>
<keyword evidence="1" id="KW-0732">Signal</keyword>
<feature type="chain" id="PRO_5022769689" evidence="1">
    <location>
        <begin position="22"/>
        <end position="562"/>
    </location>
</feature>
<gene>
    <name evidence="2" type="ORF">KOR42_00520</name>
</gene>
<dbReference type="AlphaFoldDB" id="A0A5C5X1E7"/>
<dbReference type="OrthoDB" id="211205at2"/>
<feature type="signal peptide" evidence="1">
    <location>
        <begin position="1"/>
        <end position="21"/>
    </location>
</feature>
<organism evidence="2 3">
    <name type="scientific">Thalassoglobus neptunius</name>
    <dbReference type="NCBI Taxonomy" id="1938619"/>
    <lineage>
        <taxon>Bacteria</taxon>
        <taxon>Pseudomonadati</taxon>
        <taxon>Planctomycetota</taxon>
        <taxon>Planctomycetia</taxon>
        <taxon>Planctomycetales</taxon>
        <taxon>Planctomycetaceae</taxon>
        <taxon>Thalassoglobus</taxon>
    </lineage>
</organism>
<dbReference type="RefSeq" id="WP_146506629.1">
    <property type="nucleotide sequence ID" value="NZ_SIHI01000001.1"/>
</dbReference>
<name>A0A5C5X1E7_9PLAN</name>
<evidence type="ECO:0000313" key="3">
    <source>
        <dbReference type="Proteomes" id="UP000317243"/>
    </source>
</evidence>
<evidence type="ECO:0000313" key="2">
    <source>
        <dbReference type="EMBL" id="TWT56698.1"/>
    </source>
</evidence>
<dbReference type="EMBL" id="SIHI01000001">
    <property type="protein sequence ID" value="TWT56698.1"/>
    <property type="molecule type" value="Genomic_DNA"/>
</dbReference>
<comment type="caution">
    <text evidence="2">The sequence shown here is derived from an EMBL/GenBank/DDBJ whole genome shotgun (WGS) entry which is preliminary data.</text>
</comment>
<reference evidence="2 3" key="1">
    <citation type="submission" date="2019-02" db="EMBL/GenBank/DDBJ databases">
        <title>Deep-cultivation of Planctomycetes and their phenomic and genomic characterization uncovers novel biology.</title>
        <authorList>
            <person name="Wiegand S."/>
            <person name="Jogler M."/>
            <person name="Boedeker C."/>
            <person name="Pinto D."/>
            <person name="Vollmers J."/>
            <person name="Rivas-Marin E."/>
            <person name="Kohn T."/>
            <person name="Peeters S.H."/>
            <person name="Heuer A."/>
            <person name="Rast P."/>
            <person name="Oberbeckmann S."/>
            <person name="Bunk B."/>
            <person name="Jeske O."/>
            <person name="Meyerdierks A."/>
            <person name="Storesund J.E."/>
            <person name="Kallscheuer N."/>
            <person name="Luecker S."/>
            <person name="Lage O.M."/>
            <person name="Pohl T."/>
            <person name="Merkel B.J."/>
            <person name="Hornburger P."/>
            <person name="Mueller R.-W."/>
            <person name="Bruemmer F."/>
            <person name="Labrenz M."/>
            <person name="Spormann A.M."/>
            <person name="Op Den Camp H."/>
            <person name="Overmann J."/>
            <person name="Amann R."/>
            <person name="Jetten M.S.M."/>
            <person name="Mascher T."/>
            <person name="Medema M.H."/>
            <person name="Devos D.P."/>
            <person name="Kaster A.-K."/>
            <person name="Ovreas L."/>
            <person name="Rohde M."/>
            <person name="Galperin M.Y."/>
            <person name="Jogler C."/>
        </authorList>
    </citation>
    <scope>NUCLEOTIDE SEQUENCE [LARGE SCALE GENOMIC DNA]</scope>
    <source>
        <strain evidence="2 3">KOR42</strain>
    </source>
</reference>
<accession>A0A5C5X1E7</accession>
<evidence type="ECO:0000256" key="1">
    <source>
        <dbReference type="SAM" id="SignalP"/>
    </source>
</evidence>
<dbReference type="Proteomes" id="UP000317243">
    <property type="component" value="Unassembled WGS sequence"/>
</dbReference>
<protein>
    <submittedName>
        <fullName evidence="2">Uncharacterized protein</fullName>
    </submittedName>
</protein>
<proteinExistence type="predicted"/>